<evidence type="ECO:0000313" key="8">
    <source>
        <dbReference type="Proteomes" id="UP000199159"/>
    </source>
</evidence>
<evidence type="ECO:0000256" key="4">
    <source>
        <dbReference type="PIRSR" id="PIRSR000451-1"/>
    </source>
</evidence>
<evidence type="ECO:0000256" key="3">
    <source>
        <dbReference type="ARBA" id="ARBA00023315"/>
    </source>
</evidence>
<proteinExistence type="inferred from homology"/>
<dbReference type="PANTHER" id="PTHR11877:SF99">
    <property type="entry name" value="1,3,6,8-TETRAHYDROXYNAPHTHALENE SYNTHASE"/>
    <property type="match status" value="1"/>
</dbReference>
<dbReference type="PANTHER" id="PTHR11877">
    <property type="entry name" value="HYDROXYMETHYLGLUTARYL-COA SYNTHASE"/>
    <property type="match status" value="1"/>
</dbReference>
<evidence type="ECO:0000256" key="2">
    <source>
        <dbReference type="ARBA" id="ARBA00022679"/>
    </source>
</evidence>
<dbReference type="GO" id="GO:0030639">
    <property type="term" value="P:polyketide biosynthetic process"/>
    <property type="evidence" value="ECO:0007669"/>
    <property type="project" value="TreeGrafter"/>
</dbReference>
<accession>A0A1H0THW2</accession>
<dbReference type="InterPro" id="IPR001099">
    <property type="entry name" value="Chalcone/stilbene_synt_N"/>
</dbReference>
<keyword evidence="8" id="KW-1185">Reference proteome</keyword>
<dbReference type="Pfam" id="PF02797">
    <property type="entry name" value="Chal_sti_synt_C"/>
    <property type="match status" value="1"/>
</dbReference>
<evidence type="ECO:0000256" key="1">
    <source>
        <dbReference type="ARBA" id="ARBA00005531"/>
    </source>
</evidence>
<evidence type="ECO:0000259" key="5">
    <source>
        <dbReference type="Pfam" id="PF00195"/>
    </source>
</evidence>
<dbReference type="RefSeq" id="WP_090852700.1">
    <property type="nucleotide sequence ID" value="NZ_FNJU01000003.1"/>
</dbReference>
<protein>
    <submittedName>
        <fullName evidence="7">15-methylpalmitoyl-4-hydroxy-2-pyrone synthase</fullName>
    </submittedName>
</protein>
<feature type="domain" description="Chalcone/stilbene synthase N-terminal" evidence="5">
    <location>
        <begin position="63"/>
        <end position="204"/>
    </location>
</feature>
<dbReference type="SUPFAM" id="SSF53901">
    <property type="entry name" value="Thiolase-like"/>
    <property type="match status" value="1"/>
</dbReference>
<dbReference type="InterPro" id="IPR011141">
    <property type="entry name" value="Polyketide_synthase_type-III"/>
</dbReference>
<dbReference type="Pfam" id="PF00195">
    <property type="entry name" value="Chal_sti_synt_N"/>
    <property type="match status" value="1"/>
</dbReference>
<dbReference type="GO" id="GO:0016747">
    <property type="term" value="F:acyltransferase activity, transferring groups other than amino-acyl groups"/>
    <property type="evidence" value="ECO:0007669"/>
    <property type="project" value="InterPro"/>
</dbReference>
<sequence>MPSVISIGLYKPPHEISQQETVEFARELFHDSYHDIDRLLKVFSNGQIKKRNFTESLGWLKQDRSFEEKNNVYIERSITFGIEAIKSCLSDSVYLKRPVDYKQIDAIFFISTTGLSTPSIEAKIMNRLPFSPHTKRIPIWGLGCAGGASGLSRAFEYCKAFPESKVLVLTVELCSLTFQQDDHSKSNLIGTSLFADGVACACVAGNDADLSNCKLETIPEIIDTQSTLMPDSEDVMGWNVKNSGLHVVFSKDIPSIIESWLKDNVYFFLKKQQLNLRDISHFIAHPGGKKVIQAYEKALGFSEEMTRVSHTVLQNHGNMSSATLLYVLAEFMKSSKVSKGDFGLAAALGPGFSSELLLIKWR</sequence>
<dbReference type="Gene3D" id="3.40.47.10">
    <property type="match status" value="2"/>
</dbReference>
<dbReference type="InterPro" id="IPR016039">
    <property type="entry name" value="Thiolase-like"/>
</dbReference>
<dbReference type="InterPro" id="IPR012328">
    <property type="entry name" value="Chalcone/stilbene_synt_C"/>
</dbReference>
<dbReference type="PIRSF" id="PIRSF000451">
    <property type="entry name" value="PKS_III"/>
    <property type="match status" value="1"/>
</dbReference>
<keyword evidence="2" id="KW-0808">Transferase</keyword>
<reference evidence="8" key="1">
    <citation type="submission" date="2016-10" db="EMBL/GenBank/DDBJ databases">
        <authorList>
            <person name="Varghese N."/>
            <person name="Submissions S."/>
        </authorList>
    </citation>
    <scope>NUCLEOTIDE SEQUENCE [LARGE SCALE GENOMIC DNA]</scope>
    <source>
        <strain evidence="8">IBRC-M10078</strain>
    </source>
</reference>
<dbReference type="Proteomes" id="UP000199159">
    <property type="component" value="Unassembled WGS sequence"/>
</dbReference>
<keyword evidence="3" id="KW-0012">Acyltransferase</keyword>
<comment type="similarity">
    <text evidence="1">Belongs to the thiolase-like superfamily. Chalcone/stilbene synthases family.</text>
</comment>
<evidence type="ECO:0000313" key="7">
    <source>
        <dbReference type="EMBL" id="SDP53627.1"/>
    </source>
</evidence>
<feature type="active site" description="Acyl-thioester intermediate" evidence="4">
    <location>
        <position position="144"/>
    </location>
</feature>
<name>A0A1H0THW2_9BACI</name>
<dbReference type="OrthoDB" id="9786288at2"/>
<organism evidence="7 8">
    <name type="scientific">Litchfieldia salsa</name>
    <dbReference type="NCBI Taxonomy" id="930152"/>
    <lineage>
        <taxon>Bacteria</taxon>
        <taxon>Bacillati</taxon>
        <taxon>Bacillota</taxon>
        <taxon>Bacilli</taxon>
        <taxon>Bacillales</taxon>
        <taxon>Bacillaceae</taxon>
        <taxon>Litchfieldia</taxon>
    </lineage>
</organism>
<feature type="domain" description="Chalcone/stilbene synthase C-terminal" evidence="6">
    <location>
        <begin position="224"/>
        <end position="360"/>
    </location>
</feature>
<dbReference type="AlphaFoldDB" id="A0A1H0THW2"/>
<evidence type="ECO:0000259" key="6">
    <source>
        <dbReference type="Pfam" id="PF02797"/>
    </source>
</evidence>
<dbReference type="STRING" id="930152.SAMN05216565_103537"/>
<gene>
    <name evidence="7" type="ORF">SAMN05216565_103537</name>
</gene>
<dbReference type="CDD" id="cd00831">
    <property type="entry name" value="CHS_like"/>
    <property type="match status" value="1"/>
</dbReference>
<dbReference type="EMBL" id="FNJU01000003">
    <property type="protein sequence ID" value="SDP53627.1"/>
    <property type="molecule type" value="Genomic_DNA"/>
</dbReference>